<name>A0A6A6VLP2_9PLEO</name>
<organism evidence="1 2">
    <name type="scientific">Sporormia fimetaria CBS 119925</name>
    <dbReference type="NCBI Taxonomy" id="1340428"/>
    <lineage>
        <taxon>Eukaryota</taxon>
        <taxon>Fungi</taxon>
        <taxon>Dikarya</taxon>
        <taxon>Ascomycota</taxon>
        <taxon>Pezizomycotina</taxon>
        <taxon>Dothideomycetes</taxon>
        <taxon>Pleosporomycetidae</taxon>
        <taxon>Pleosporales</taxon>
        <taxon>Sporormiaceae</taxon>
        <taxon>Sporormia</taxon>
    </lineage>
</organism>
<dbReference type="Proteomes" id="UP000799440">
    <property type="component" value="Unassembled WGS sequence"/>
</dbReference>
<evidence type="ECO:0000313" key="2">
    <source>
        <dbReference type="Proteomes" id="UP000799440"/>
    </source>
</evidence>
<dbReference type="EMBL" id="MU006562">
    <property type="protein sequence ID" value="KAF2751518.1"/>
    <property type="molecule type" value="Genomic_DNA"/>
</dbReference>
<gene>
    <name evidence="1" type="ORF">M011DRAFT_117293</name>
</gene>
<proteinExistence type="predicted"/>
<sequence length="72" mass="8012">MAFIWIRCAQQSGEEPRKTSDLSSMMPPVLQERQQSVDNFRRVQGHFDAVLDPPSANGFATLALEVHAGHTC</sequence>
<protein>
    <submittedName>
        <fullName evidence="1">Uncharacterized protein</fullName>
    </submittedName>
</protein>
<dbReference type="AlphaFoldDB" id="A0A6A6VLP2"/>
<keyword evidence="2" id="KW-1185">Reference proteome</keyword>
<accession>A0A6A6VLP2</accession>
<evidence type="ECO:0000313" key="1">
    <source>
        <dbReference type="EMBL" id="KAF2751518.1"/>
    </source>
</evidence>
<reference evidence="1" key="1">
    <citation type="journal article" date="2020" name="Stud. Mycol.">
        <title>101 Dothideomycetes genomes: a test case for predicting lifestyles and emergence of pathogens.</title>
        <authorList>
            <person name="Haridas S."/>
            <person name="Albert R."/>
            <person name="Binder M."/>
            <person name="Bloem J."/>
            <person name="Labutti K."/>
            <person name="Salamov A."/>
            <person name="Andreopoulos B."/>
            <person name="Baker S."/>
            <person name="Barry K."/>
            <person name="Bills G."/>
            <person name="Bluhm B."/>
            <person name="Cannon C."/>
            <person name="Castanera R."/>
            <person name="Culley D."/>
            <person name="Daum C."/>
            <person name="Ezra D."/>
            <person name="Gonzalez J."/>
            <person name="Henrissat B."/>
            <person name="Kuo A."/>
            <person name="Liang C."/>
            <person name="Lipzen A."/>
            <person name="Lutzoni F."/>
            <person name="Magnuson J."/>
            <person name="Mondo S."/>
            <person name="Nolan M."/>
            <person name="Ohm R."/>
            <person name="Pangilinan J."/>
            <person name="Park H.-J."/>
            <person name="Ramirez L."/>
            <person name="Alfaro M."/>
            <person name="Sun H."/>
            <person name="Tritt A."/>
            <person name="Yoshinaga Y."/>
            <person name="Zwiers L.-H."/>
            <person name="Turgeon B."/>
            <person name="Goodwin S."/>
            <person name="Spatafora J."/>
            <person name="Crous P."/>
            <person name="Grigoriev I."/>
        </authorList>
    </citation>
    <scope>NUCLEOTIDE SEQUENCE</scope>
    <source>
        <strain evidence="1">CBS 119925</strain>
    </source>
</reference>